<dbReference type="Pfam" id="PF00581">
    <property type="entry name" value="Rhodanese"/>
    <property type="match status" value="1"/>
</dbReference>
<dbReference type="InterPro" id="IPR036873">
    <property type="entry name" value="Rhodanese-like_dom_sf"/>
</dbReference>
<comment type="caution">
    <text evidence="2">The sequence shown here is derived from an EMBL/GenBank/DDBJ whole genome shotgun (WGS) entry which is preliminary data.</text>
</comment>
<dbReference type="Gene3D" id="3.40.250.10">
    <property type="entry name" value="Rhodanese-like domain"/>
    <property type="match status" value="1"/>
</dbReference>
<organism evidence="2 3">
    <name type="scientific">Adhaeribacter terrigena</name>
    <dbReference type="NCBI Taxonomy" id="2793070"/>
    <lineage>
        <taxon>Bacteria</taxon>
        <taxon>Pseudomonadati</taxon>
        <taxon>Bacteroidota</taxon>
        <taxon>Cytophagia</taxon>
        <taxon>Cytophagales</taxon>
        <taxon>Hymenobacteraceae</taxon>
        <taxon>Adhaeribacter</taxon>
    </lineage>
</organism>
<protein>
    <submittedName>
        <fullName evidence="2">Rhodanese-like domain-containing protein</fullName>
    </submittedName>
</protein>
<dbReference type="SUPFAM" id="SSF52821">
    <property type="entry name" value="Rhodanese/Cell cycle control phosphatase"/>
    <property type="match status" value="1"/>
</dbReference>
<proteinExistence type="predicted"/>
<dbReference type="PANTHER" id="PTHR43031:SF1">
    <property type="entry name" value="PYRIDINE NUCLEOTIDE-DISULPHIDE OXIDOREDUCTASE"/>
    <property type="match status" value="1"/>
</dbReference>
<evidence type="ECO:0000313" key="2">
    <source>
        <dbReference type="EMBL" id="MBK0402634.1"/>
    </source>
</evidence>
<evidence type="ECO:0000313" key="3">
    <source>
        <dbReference type="Proteomes" id="UP000644147"/>
    </source>
</evidence>
<dbReference type="PROSITE" id="PS50206">
    <property type="entry name" value="RHODANESE_3"/>
    <property type="match status" value="1"/>
</dbReference>
<dbReference type="InterPro" id="IPR050229">
    <property type="entry name" value="GlpE_sulfurtransferase"/>
</dbReference>
<dbReference type="EMBL" id="JAEHFX010000002">
    <property type="protein sequence ID" value="MBK0402634.1"/>
    <property type="molecule type" value="Genomic_DNA"/>
</dbReference>
<dbReference type="Proteomes" id="UP000644147">
    <property type="component" value="Unassembled WGS sequence"/>
</dbReference>
<gene>
    <name evidence="2" type="ORF">I5M27_06535</name>
</gene>
<dbReference type="PANTHER" id="PTHR43031">
    <property type="entry name" value="FAD-DEPENDENT OXIDOREDUCTASE"/>
    <property type="match status" value="1"/>
</dbReference>
<feature type="domain" description="Rhodanese" evidence="1">
    <location>
        <begin position="23"/>
        <end position="112"/>
    </location>
</feature>
<reference evidence="2 3" key="1">
    <citation type="submission" date="2020-12" db="EMBL/GenBank/DDBJ databases">
        <title>Bacterial novel species Adhaeribacter sp. BT258 isolated from soil.</title>
        <authorList>
            <person name="Jung H.-Y."/>
        </authorList>
    </citation>
    <scope>NUCLEOTIDE SEQUENCE [LARGE SCALE GENOMIC DNA]</scope>
    <source>
        <strain evidence="2 3">BT258</strain>
    </source>
</reference>
<dbReference type="InterPro" id="IPR001763">
    <property type="entry name" value="Rhodanese-like_dom"/>
</dbReference>
<keyword evidence="3" id="KW-1185">Reference proteome</keyword>
<dbReference type="SMART" id="SM00450">
    <property type="entry name" value="RHOD"/>
    <property type="match status" value="1"/>
</dbReference>
<evidence type="ECO:0000259" key="1">
    <source>
        <dbReference type="PROSITE" id="PS50206"/>
    </source>
</evidence>
<accession>A0ABS1BZQ7</accession>
<sequence>MPAVADQEVKTISSEEAGTLVASEKELVILDVRTPEEFTKGHLKNATLLNKYEPDFEARIKTLDREKPYLVYCASGGRSGETKALMQTLGFKKVYDAKGFEDLKAAGLPVEQ</sequence>
<name>A0ABS1BZQ7_9BACT</name>
<dbReference type="CDD" id="cd00158">
    <property type="entry name" value="RHOD"/>
    <property type="match status" value="1"/>
</dbReference>